<organism evidence="2 3">
    <name type="scientific">Sphingomonas guangdongensis</name>
    <dbReference type="NCBI Taxonomy" id="1141890"/>
    <lineage>
        <taxon>Bacteria</taxon>
        <taxon>Pseudomonadati</taxon>
        <taxon>Pseudomonadota</taxon>
        <taxon>Alphaproteobacteria</taxon>
        <taxon>Sphingomonadales</taxon>
        <taxon>Sphingomonadaceae</taxon>
        <taxon>Sphingomonas</taxon>
    </lineage>
</organism>
<protein>
    <recommendedName>
        <fullName evidence="1">SURF1-like protein</fullName>
    </recommendedName>
</protein>
<keyword evidence="3" id="KW-1185">Reference proteome</keyword>
<dbReference type="CDD" id="cd06662">
    <property type="entry name" value="SURF1"/>
    <property type="match status" value="1"/>
</dbReference>
<feature type="transmembrane region" description="Helical" evidence="1">
    <location>
        <begin position="6"/>
        <end position="25"/>
    </location>
</feature>
<comment type="similarity">
    <text evidence="1">Belongs to the SURF1 family.</text>
</comment>
<keyword evidence="1" id="KW-1133">Transmembrane helix</keyword>
<dbReference type="AlphaFoldDB" id="A0A285QDI4"/>
<evidence type="ECO:0000256" key="1">
    <source>
        <dbReference type="RuleBase" id="RU363076"/>
    </source>
</evidence>
<dbReference type="InterPro" id="IPR002994">
    <property type="entry name" value="Surf1/Shy1"/>
</dbReference>
<proteinExistence type="inferred from homology"/>
<evidence type="ECO:0000313" key="3">
    <source>
        <dbReference type="Proteomes" id="UP000219494"/>
    </source>
</evidence>
<dbReference type="GO" id="GO:0005886">
    <property type="term" value="C:plasma membrane"/>
    <property type="evidence" value="ECO:0007669"/>
    <property type="project" value="UniProtKB-SubCell"/>
</dbReference>
<dbReference type="OrthoDB" id="6079986at2"/>
<sequence length="203" mass="21410">MKRLPIIPTIIVAIAIAVMIGLGVWQLQRRGEKEAALTRLAANVERPPIAFPAAGSGNAALFRRSSLTCSRATNLRLEGGRSADGGTGWRVLADCPVEAGRVAVVQLGIAGKPDARPAWAGGVVTGHISYAPDARPLLSALYDRRPRALMLVANPPLAGLRANPGPDLSAVPNNHLAYAGQWFLFAGIAAVIYALALRRRARS</sequence>
<dbReference type="Pfam" id="PF02104">
    <property type="entry name" value="SURF1"/>
    <property type="match status" value="1"/>
</dbReference>
<dbReference type="Proteomes" id="UP000219494">
    <property type="component" value="Unassembled WGS sequence"/>
</dbReference>
<dbReference type="RefSeq" id="WP_097062508.1">
    <property type="nucleotide sequence ID" value="NZ_OBMI01000001.1"/>
</dbReference>
<keyword evidence="1" id="KW-1003">Cell membrane</keyword>
<dbReference type="EMBL" id="OBMI01000001">
    <property type="protein sequence ID" value="SOB79588.1"/>
    <property type="molecule type" value="Genomic_DNA"/>
</dbReference>
<evidence type="ECO:0000313" key="2">
    <source>
        <dbReference type="EMBL" id="SOB79588.1"/>
    </source>
</evidence>
<keyword evidence="1" id="KW-0812">Transmembrane</keyword>
<comment type="subcellular location">
    <subcellularLocation>
        <location evidence="1">Cell membrane</location>
        <topology evidence="1">Multi-pass membrane protein</topology>
    </subcellularLocation>
</comment>
<feature type="transmembrane region" description="Helical" evidence="1">
    <location>
        <begin position="176"/>
        <end position="197"/>
    </location>
</feature>
<reference evidence="2 3" key="1">
    <citation type="submission" date="2017-07" db="EMBL/GenBank/DDBJ databases">
        <authorList>
            <person name="Sun Z.S."/>
            <person name="Albrecht U."/>
            <person name="Echele G."/>
            <person name="Lee C.C."/>
        </authorList>
    </citation>
    <scope>NUCLEOTIDE SEQUENCE [LARGE SCALE GENOMIC DNA]</scope>
    <source>
        <strain evidence="2 3">CGMCC 1.12672</strain>
    </source>
</reference>
<gene>
    <name evidence="2" type="ORF">SAMN06297144_0630</name>
</gene>
<accession>A0A285QDI4</accession>
<name>A0A285QDI4_9SPHN</name>
<dbReference type="PROSITE" id="PS50895">
    <property type="entry name" value="SURF1"/>
    <property type="match status" value="1"/>
</dbReference>
<keyword evidence="1" id="KW-0472">Membrane</keyword>